<dbReference type="PANTHER" id="PTHR45436">
    <property type="entry name" value="SENSOR HISTIDINE KINASE YKOH"/>
    <property type="match status" value="1"/>
</dbReference>
<organism evidence="14">
    <name type="scientific">freshwater metagenome</name>
    <dbReference type="NCBI Taxonomy" id="449393"/>
    <lineage>
        <taxon>unclassified sequences</taxon>
        <taxon>metagenomes</taxon>
        <taxon>ecological metagenomes</taxon>
    </lineage>
</organism>
<dbReference type="PROSITE" id="PS50885">
    <property type="entry name" value="HAMP"/>
    <property type="match status" value="1"/>
</dbReference>
<dbReference type="Pfam" id="PF00672">
    <property type="entry name" value="HAMP"/>
    <property type="match status" value="1"/>
</dbReference>
<dbReference type="CDD" id="cd00075">
    <property type="entry name" value="HATPase"/>
    <property type="match status" value="1"/>
</dbReference>
<evidence type="ECO:0000256" key="8">
    <source>
        <dbReference type="ARBA" id="ARBA00022989"/>
    </source>
</evidence>
<keyword evidence="7" id="KW-0418">Kinase</keyword>
<dbReference type="FunFam" id="1.10.287.130:FF:000001">
    <property type="entry name" value="Two-component sensor histidine kinase"/>
    <property type="match status" value="1"/>
</dbReference>
<dbReference type="CDD" id="cd00082">
    <property type="entry name" value="HisKA"/>
    <property type="match status" value="1"/>
</dbReference>
<gene>
    <name evidence="14" type="ORF">UFOPK3376_01182</name>
</gene>
<dbReference type="InterPro" id="IPR004358">
    <property type="entry name" value="Sig_transdc_His_kin-like_C"/>
</dbReference>
<dbReference type="Pfam" id="PF00512">
    <property type="entry name" value="HisKA"/>
    <property type="match status" value="1"/>
</dbReference>
<dbReference type="InterPro" id="IPR003660">
    <property type="entry name" value="HAMP_dom"/>
</dbReference>
<dbReference type="SUPFAM" id="SSF47384">
    <property type="entry name" value="Homodimeric domain of signal transducing histidine kinase"/>
    <property type="match status" value="1"/>
</dbReference>
<keyword evidence="9" id="KW-0902">Two-component regulatory system</keyword>
<dbReference type="CDD" id="cd06225">
    <property type="entry name" value="HAMP"/>
    <property type="match status" value="1"/>
</dbReference>
<feature type="transmembrane region" description="Helical" evidence="11">
    <location>
        <begin position="27"/>
        <end position="50"/>
    </location>
</feature>
<dbReference type="SMART" id="SM00387">
    <property type="entry name" value="HATPase_c"/>
    <property type="match status" value="1"/>
</dbReference>
<sequence length="473" mass="51597">MATKIGNTDSVARVKQARRTLSLRTRVTLFLSLTALVASLGLTLITYTTARNYLLDQRSSVARVQTFANAKAARDELRLGSTDLGRFITSIRTDENGFAILYVGQTSYPQKVQFRQDSLPADLVAQVLDGQTGQQRFTLDGKPYLAVGVSIRESNANYFEAFPLATTDRVLRVIGTALLVGSGIITLVAAALGWWTSRRLLKPLSRVAAAAGGIASGGLDTRLDPESDPELNRLAQSFNDMADAVQTRIEREARFASDVSHELRSPITALSAAVEVLDARRADLPDRTQQALDVVVNQVRRFDQMVMDLLELSRIDAGVSDVHTEELRLDDIVPRIAQRYGFADVPISVEPDARKNLWIDKLRLERILANLLDNARQHGGGPTRVSIEIDRTGGLLLAVEDAGPGVARGERQRIFERFARGTAARHRVGTGLGLALVSEHAQALGGVAWVEDRIGGGARFVVRFPLDRPGGES</sequence>
<dbReference type="EMBL" id="CAFBLP010000024">
    <property type="protein sequence ID" value="CAB4877035.1"/>
    <property type="molecule type" value="Genomic_DNA"/>
</dbReference>
<evidence type="ECO:0000256" key="9">
    <source>
        <dbReference type="ARBA" id="ARBA00023012"/>
    </source>
</evidence>
<dbReference type="SUPFAM" id="SSF55874">
    <property type="entry name" value="ATPase domain of HSP90 chaperone/DNA topoisomerase II/histidine kinase"/>
    <property type="match status" value="1"/>
</dbReference>
<dbReference type="Pfam" id="PF02518">
    <property type="entry name" value="HATPase_c"/>
    <property type="match status" value="1"/>
</dbReference>
<reference evidence="14" key="1">
    <citation type="submission" date="2020-05" db="EMBL/GenBank/DDBJ databases">
        <authorList>
            <person name="Chiriac C."/>
            <person name="Salcher M."/>
            <person name="Ghai R."/>
            <person name="Kavagutti S V."/>
        </authorList>
    </citation>
    <scope>NUCLEOTIDE SEQUENCE</scope>
</reference>
<evidence type="ECO:0000259" key="13">
    <source>
        <dbReference type="PROSITE" id="PS50885"/>
    </source>
</evidence>
<feature type="domain" description="HAMP" evidence="13">
    <location>
        <begin position="198"/>
        <end position="250"/>
    </location>
</feature>
<evidence type="ECO:0000256" key="4">
    <source>
        <dbReference type="ARBA" id="ARBA00022553"/>
    </source>
</evidence>
<evidence type="ECO:0000259" key="12">
    <source>
        <dbReference type="PROSITE" id="PS50109"/>
    </source>
</evidence>
<dbReference type="PANTHER" id="PTHR45436:SF5">
    <property type="entry name" value="SENSOR HISTIDINE KINASE TRCS"/>
    <property type="match status" value="1"/>
</dbReference>
<feature type="domain" description="Histidine kinase" evidence="12">
    <location>
        <begin position="258"/>
        <end position="468"/>
    </location>
</feature>
<feature type="transmembrane region" description="Helical" evidence="11">
    <location>
        <begin position="173"/>
        <end position="196"/>
    </location>
</feature>
<evidence type="ECO:0000313" key="14">
    <source>
        <dbReference type="EMBL" id="CAB4877035.1"/>
    </source>
</evidence>
<name>A0A6J7E6Y9_9ZZZZ</name>
<accession>A0A6J7E6Y9</accession>
<dbReference type="GO" id="GO:0000155">
    <property type="term" value="F:phosphorelay sensor kinase activity"/>
    <property type="evidence" value="ECO:0007669"/>
    <property type="project" value="InterPro"/>
</dbReference>
<dbReference type="SMART" id="SM00304">
    <property type="entry name" value="HAMP"/>
    <property type="match status" value="1"/>
</dbReference>
<evidence type="ECO:0000256" key="11">
    <source>
        <dbReference type="SAM" id="Phobius"/>
    </source>
</evidence>
<proteinExistence type="predicted"/>
<dbReference type="SUPFAM" id="SSF158472">
    <property type="entry name" value="HAMP domain-like"/>
    <property type="match status" value="1"/>
</dbReference>
<evidence type="ECO:0000256" key="5">
    <source>
        <dbReference type="ARBA" id="ARBA00022679"/>
    </source>
</evidence>
<dbReference type="InterPro" id="IPR003594">
    <property type="entry name" value="HATPase_dom"/>
</dbReference>
<comment type="subcellular location">
    <subcellularLocation>
        <location evidence="2">Membrane</location>
    </subcellularLocation>
</comment>
<dbReference type="SMART" id="SM00388">
    <property type="entry name" value="HisKA"/>
    <property type="match status" value="1"/>
</dbReference>
<dbReference type="InterPro" id="IPR003661">
    <property type="entry name" value="HisK_dim/P_dom"/>
</dbReference>
<dbReference type="Gene3D" id="3.30.565.10">
    <property type="entry name" value="Histidine kinase-like ATPase, C-terminal domain"/>
    <property type="match status" value="1"/>
</dbReference>
<dbReference type="Gene3D" id="1.10.287.130">
    <property type="match status" value="1"/>
</dbReference>
<protein>
    <recommendedName>
        <fullName evidence="3">histidine kinase</fullName>
        <ecNumber evidence="3">2.7.13.3</ecNumber>
    </recommendedName>
</protein>
<dbReference type="GO" id="GO:0005886">
    <property type="term" value="C:plasma membrane"/>
    <property type="evidence" value="ECO:0007669"/>
    <property type="project" value="TreeGrafter"/>
</dbReference>
<keyword evidence="5" id="KW-0808">Transferase</keyword>
<dbReference type="Gene3D" id="6.10.340.10">
    <property type="match status" value="1"/>
</dbReference>
<evidence type="ECO:0000256" key="2">
    <source>
        <dbReference type="ARBA" id="ARBA00004370"/>
    </source>
</evidence>
<dbReference type="PRINTS" id="PR00344">
    <property type="entry name" value="BCTRLSENSOR"/>
</dbReference>
<keyword evidence="4" id="KW-0597">Phosphoprotein</keyword>
<dbReference type="EC" id="2.7.13.3" evidence="3"/>
<dbReference type="InterPro" id="IPR036890">
    <property type="entry name" value="HATPase_C_sf"/>
</dbReference>
<keyword evidence="8 11" id="KW-1133">Transmembrane helix</keyword>
<dbReference type="InterPro" id="IPR005467">
    <property type="entry name" value="His_kinase_dom"/>
</dbReference>
<dbReference type="InterPro" id="IPR050428">
    <property type="entry name" value="TCS_sensor_his_kinase"/>
</dbReference>
<evidence type="ECO:0000256" key="3">
    <source>
        <dbReference type="ARBA" id="ARBA00012438"/>
    </source>
</evidence>
<evidence type="ECO:0000256" key="6">
    <source>
        <dbReference type="ARBA" id="ARBA00022692"/>
    </source>
</evidence>
<evidence type="ECO:0000256" key="1">
    <source>
        <dbReference type="ARBA" id="ARBA00000085"/>
    </source>
</evidence>
<dbReference type="PROSITE" id="PS50109">
    <property type="entry name" value="HIS_KIN"/>
    <property type="match status" value="1"/>
</dbReference>
<keyword evidence="6 11" id="KW-0812">Transmembrane</keyword>
<dbReference type="AlphaFoldDB" id="A0A6J7E6Y9"/>
<evidence type="ECO:0000256" key="7">
    <source>
        <dbReference type="ARBA" id="ARBA00022777"/>
    </source>
</evidence>
<comment type="catalytic activity">
    <reaction evidence="1">
        <text>ATP + protein L-histidine = ADP + protein N-phospho-L-histidine.</text>
        <dbReference type="EC" id="2.7.13.3"/>
    </reaction>
</comment>
<evidence type="ECO:0000256" key="10">
    <source>
        <dbReference type="ARBA" id="ARBA00023136"/>
    </source>
</evidence>
<dbReference type="InterPro" id="IPR036097">
    <property type="entry name" value="HisK_dim/P_sf"/>
</dbReference>
<keyword evidence="10 11" id="KW-0472">Membrane</keyword>